<feature type="compositionally biased region" description="Polar residues" evidence="5">
    <location>
        <begin position="1046"/>
        <end position="1060"/>
    </location>
</feature>
<keyword evidence="2" id="KW-0963">Cytoplasm</keyword>
<evidence type="ECO:0000259" key="6">
    <source>
        <dbReference type="PROSITE" id="PS50304"/>
    </source>
</evidence>
<dbReference type="Gene3D" id="2.30.30.140">
    <property type="match status" value="1"/>
</dbReference>
<dbReference type="PANTHER" id="PTHR22948">
    <property type="entry name" value="TUDOR DOMAIN CONTAINING PROTEIN"/>
    <property type="match status" value="1"/>
</dbReference>
<feature type="domain" description="Tudor" evidence="6">
    <location>
        <begin position="528"/>
        <end position="586"/>
    </location>
</feature>
<accession>A0AAN9U4W5</accession>
<dbReference type="GO" id="GO:0030154">
    <property type="term" value="P:cell differentiation"/>
    <property type="evidence" value="ECO:0007669"/>
    <property type="project" value="UniProtKB-ARBA"/>
</dbReference>
<dbReference type="PANTHER" id="PTHR22948:SF29">
    <property type="entry name" value="FI02030P-RELATED"/>
    <property type="match status" value="1"/>
</dbReference>
<feature type="compositionally biased region" description="Polar residues" evidence="5">
    <location>
        <begin position="234"/>
        <end position="244"/>
    </location>
</feature>
<dbReference type="InterPro" id="IPR002999">
    <property type="entry name" value="Tudor"/>
</dbReference>
<keyword evidence="4" id="KW-0221">Differentiation</keyword>
<dbReference type="InterPro" id="IPR050621">
    <property type="entry name" value="Tudor_domain_containing"/>
</dbReference>
<evidence type="ECO:0000256" key="2">
    <source>
        <dbReference type="ARBA" id="ARBA00022490"/>
    </source>
</evidence>
<evidence type="ECO:0000256" key="3">
    <source>
        <dbReference type="ARBA" id="ARBA00022737"/>
    </source>
</evidence>
<feature type="compositionally biased region" description="Polar residues" evidence="5">
    <location>
        <begin position="211"/>
        <end position="221"/>
    </location>
</feature>
<dbReference type="Pfam" id="PF12872">
    <property type="entry name" value="OST-HTH"/>
    <property type="match status" value="3"/>
</dbReference>
<gene>
    <name evidence="8" type="ORF">V9T40_007341</name>
</gene>
<dbReference type="Gene3D" id="3.30.420.610">
    <property type="entry name" value="LOTUS domain-like"/>
    <property type="match status" value="3"/>
</dbReference>
<feature type="compositionally biased region" description="Low complexity" evidence="5">
    <location>
        <begin position="722"/>
        <end position="733"/>
    </location>
</feature>
<keyword evidence="3" id="KW-0677">Repeat</keyword>
<organism evidence="8 9">
    <name type="scientific">Parthenolecanium corni</name>
    <dbReference type="NCBI Taxonomy" id="536013"/>
    <lineage>
        <taxon>Eukaryota</taxon>
        <taxon>Metazoa</taxon>
        <taxon>Ecdysozoa</taxon>
        <taxon>Arthropoda</taxon>
        <taxon>Hexapoda</taxon>
        <taxon>Insecta</taxon>
        <taxon>Pterygota</taxon>
        <taxon>Neoptera</taxon>
        <taxon>Paraneoptera</taxon>
        <taxon>Hemiptera</taxon>
        <taxon>Sternorrhyncha</taxon>
        <taxon>Coccoidea</taxon>
        <taxon>Coccidae</taxon>
        <taxon>Parthenolecanium</taxon>
    </lineage>
</organism>
<proteinExistence type="predicted"/>
<dbReference type="SMART" id="SM00333">
    <property type="entry name" value="TUDOR"/>
    <property type="match status" value="1"/>
</dbReference>
<comment type="subcellular location">
    <subcellularLocation>
        <location evidence="1">Cytoplasm</location>
    </subcellularLocation>
</comment>
<feature type="region of interest" description="Disordered" evidence="5">
    <location>
        <begin position="88"/>
        <end position="112"/>
    </location>
</feature>
<feature type="region of interest" description="Disordered" evidence="5">
    <location>
        <begin position="1078"/>
        <end position="1115"/>
    </location>
</feature>
<evidence type="ECO:0000313" key="9">
    <source>
        <dbReference type="Proteomes" id="UP001367676"/>
    </source>
</evidence>
<dbReference type="EMBL" id="JBBCAQ010000002">
    <property type="protein sequence ID" value="KAK7605483.1"/>
    <property type="molecule type" value="Genomic_DNA"/>
</dbReference>
<evidence type="ECO:0000256" key="1">
    <source>
        <dbReference type="ARBA" id="ARBA00004496"/>
    </source>
</evidence>
<dbReference type="SUPFAM" id="SSF63748">
    <property type="entry name" value="Tudor/PWWP/MBT"/>
    <property type="match status" value="1"/>
</dbReference>
<name>A0AAN9U4W5_9HEMI</name>
<sequence>MTQEILTDVKNTVKAVLNSSTETLSLQQLSKDYKTFDGSDIPYRRLGYSSLLDFLRSIPDTVQLSNPESAFTSVYPVSDGKTAHISQLVGRQKKNTKPKKPVRGPPRQRYQHFNHRPAPVQIPPTEDVIPNDFREDVLKLLRNKQEGIPEREFKAEVMHMAYNYYLDVSYQVVWDDLKKFICVQNNQIYIQNENSIDDNMNVRRVPPALTSHDNNYGFSASDSEDEFEDYPYSDSHSPSNMSDQADNVSHIEPNLTNGNHVEPNSEVIKNIQSLIQAEENRNGIWLMDFTQKYMMKFNSELNPKDYGFSEILELMGELQNVVRIKQFRCEGDCLLEDASRGEPVMCEETGSIPTSFINTLKKILTRRSNGSLCTSDLPVEYKKQTGCTLDPKEFGFSCMDSFLKNLSECYSDFHFMPVKNRILIRLNSTSYDAQSNKSAINPDVVPSGLFSPFPVEVCHGDDKLPPDPFFESLQRDDVFQAELAEVYTPWKFFLHYAENMQALNRMMNDLNAFYVENEKEYLVHPMSVTTKGLLCACTYVHDNRWHRVSIVSTKLNTAKVKFVDYGTEENVDFGRLRYLHRDYAMHHAMAIRVKLTGIKTKTFLDSEARIRHYTGLNVHFHHFVSTSSELRAKLINYDAKLDCYEVSLFCISNNERFLASDRLIEENLVDVKTEEFGEFPSNIESPPVITAEPPKSTKMTETSSHLKTQNYETTKEKPRIPSPSVAPVVSPTPEYQKGPPPGLSLPPGAQSRNYNNVFSQPPISNGQPLITQPTMANQHIRYPPVQVPSAYMTGLSCATPMNNLLMSPTVPPFSPMVSYAPPPFLPYLSSFPSSYLPSYQYRPPPPSSTAMPNAFTQFLPTVRRPPPGFGPLNCSPSLNVPSFSQSGFVAAPPASFRNAIPHNAHLHTSNRSQTYEPLVTIATTASTDTPKFEWPIRDPVLVSQWEKEMQLKEDRLLSASVSALNLDAFSNEDSIATLPNAISYPDLTAVEKARERQGAESTLKKCFDFTLSSEEIAQSPSGSANDISKVDATAVPPASVPVAEPSLTNSWEPTSPIQQSDFSFSMNAMPRVDLGEPKRVSREADLSGLSSPASSTSAAPTDIVSASNGVSSKASKITSKLNSIKQLVMQHKK</sequence>
<feature type="domain" description="HTH OST-type" evidence="7">
    <location>
        <begin position="5"/>
        <end position="78"/>
    </location>
</feature>
<feature type="domain" description="HTH OST-type" evidence="7">
    <location>
        <begin position="352"/>
        <end position="428"/>
    </location>
</feature>
<evidence type="ECO:0000256" key="4">
    <source>
        <dbReference type="ARBA" id="ARBA00022871"/>
    </source>
</evidence>
<feature type="compositionally biased region" description="Polar residues" evidence="5">
    <location>
        <begin position="697"/>
        <end position="712"/>
    </location>
</feature>
<dbReference type="Proteomes" id="UP001367676">
    <property type="component" value="Unassembled WGS sequence"/>
</dbReference>
<dbReference type="GO" id="GO:0007283">
    <property type="term" value="P:spermatogenesis"/>
    <property type="evidence" value="ECO:0007669"/>
    <property type="project" value="UniProtKB-KW"/>
</dbReference>
<evidence type="ECO:0000256" key="5">
    <source>
        <dbReference type="SAM" id="MobiDB-lite"/>
    </source>
</evidence>
<reference evidence="8 9" key="1">
    <citation type="submission" date="2024-03" db="EMBL/GenBank/DDBJ databases">
        <title>Adaptation during the transition from Ophiocordyceps entomopathogen to insect associate is accompanied by gene loss and intensified selection.</title>
        <authorList>
            <person name="Ward C.M."/>
            <person name="Onetto C.A."/>
            <person name="Borneman A.R."/>
        </authorList>
    </citation>
    <scope>NUCLEOTIDE SEQUENCE [LARGE SCALE GENOMIC DNA]</scope>
    <source>
        <strain evidence="8">AWRI1</strain>
        <tissue evidence="8">Single Adult Female</tissue>
    </source>
</reference>
<dbReference type="InterPro" id="IPR035437">
    <property type="entry name" value="SNase_OB-fold_sf"/>
</dbReference>
<comment type="caution">
    <text evidence="8">The sequence shown here is derived from an EMBL/GenBank/DDBJ whole genome shotgun (WGS) entry which is preliminary data.</text>
</comment>
<evidence type="ECO:0000259" key="7">
    <source>
        <dbReference type="PROSITE" id="PS51644"/>
    </source>
</evidence>
<feature type="region of interest" description="Disordered" evidence="5">
    <location>
        <begin position="207"/>
        <end position="244"/>
    </location>
</feature>
<dbReference type="Gene3D" id="2.40.50.90">
    <property type="match status" value="1"/>
</dbReference>
<protein>
    <recommendedName>
        <fullName evidence="10">HTH OST-type domain-containing protein</fullName>
    </recommendedName>
</protein>
<keyword evidence="9" id="KW-1185">Reference proteome</keyword>
<dbReference type="AlphaFoldDB" id="A0AAN9U4W5"/>
<dbReference type="CDD" id="cd09972">
    <property type="entry name" value="LOTUS_TDRD_OSKAR"/>
    <property type="match status" value="1"/>
</dbReference>
<feature type="compositionally biased region" description="Polar residues" evidence="5">
    <location>
        <begin position="1104"/>
        <end position="1115"/>
    </location>
</feature>
<feature type="domain" description="HTH OST-type" evidence="7">
    <location>
        <begin position="263"/>
        <end position="339"/>
    </location>
</feature>
<dbReference type="PROSITE" id="PS50304">
    <property type="entry name" value="TUDOR"/>
    <property type="match status" value="1"/>
</dbReference>
<feature type="region of interest" description="Disordered" evidence="5">
    <location>
        <begin position="1040"/>
        <end position="1060"/>
    </location>
</feature>
<keyword evidence="4" id="KW-0744">Spermatogenesis</keyword>
<evidence type="ECO:0000313" key="8">
    <source>
        <dbReference type="EMBL" id="KAK7605483.1"/>
    </source>
</evidence>
<dbReference type="PROSITE" id="PS51644">
    <property type="entry name" value="HTH_OST"/>
    <property type="match status" value="3"/>
</dbReference>
<dbReference type="Pfam" id="PF00567">
    <property type="entry name" value="TUDOR"/>
    <property type="match status" value="1"/>
</dbReference>
<feature type="compositionally biased region" description="Basic residues" evidence="5">
    <location>
        <begin position="91"/>
        <end position="102"/>
    </location>
</feature>
<dbReference type="InterPro" id="IPR025605">
    <property type="entry name" value="OST-HTH/LOTUS_dom"/>
</dbReference>
<dbReference type="InterPro" id="IPR041966">
    <property type="entry name" value="LOTUS-like"/>
</dbReference>
<feature type="region of interest" description="Disordered" evidence="5">
    <location>
        <begin position="681"/>
        <end position="749"/>
    </location>
</feature>
<feature type="compositionally biased region" description="Acidic residues" evidence="5">
    <location>
        <begin position="222"/>
        <end position="231"/>
    </location>
</feature>
<dbReference type="GO" id="GO:0005737">
    <property type="term" value="C:cytoplasm"/>
    <property type="evidence" value="ECO:0007669"/>
    <property type="project" value="UniProtKB-SubCell"/>
</dbReference>
<feature type="compositionally biased region" description="Low complexity" evidence="5">
    <location>
        <begin position="1086"/>
        <end position="1102"/>
    </location>
</feature>
<evidence type="ECO:0008006" key="10">
    <source>
        <dbReference type="Google" id="ProtNLM"/>
    </source>
</evidence>